<dbReference type="InterPro" id="IPR046342">
    <property type="entry name" value="CBS_dom_sf"/>
</dbReference>
<feature type="transmembrane region" description="Helical" evidence="12">
    <location>
        <begin position="112"/>
        <end position="134"/>
    </location>
</feature>
<dbReference type="PANTHER" id="PTHR39188:SF3">
    <property type="entry name" value="STAGE IV SPORULATION PROTEIN FB"/>
    <property type="match status" value="1"/>
</dbReference>
<comment type="similarity">
    <text evidence="3">Belongs to the peptidase M50B family.</text>
</comment>
<evidence type="ECO:0000256" key="5">
    <source>
        <dbReference type="ARBA" id="ARBA00022692"/>
    </source>
</evidence>
<keyword evidence="7" id="KW-0378">Hydrolase</keyword>
<dbReference type="Pfam" id="PF02163">
    <property type="entry name" value="Peptidase_M50"/>
    <property type="match status" value="2"/>
</dbReference>
<evidence type="ECO:0000313" key="15">
    <source>
        <dbReference type="Proteomes" id="UP000185663"/>
    </source>
</evidence>
<dbReference type="GO" id="GO:0006508">
    <property type="term" value="P:proteolysis"/>
    <property type="evidence" value="ECO:0007669"/>
    <property type="project" value="UniProtKB-KW"/>
</dbReference>
<dbReference type="GO" id="GO:0046872">
    <property type="term" value="F:metal ion binding"/>
    <property type="evidence" value="ECO:0007669"/>
    <property type="project" value="UniProtKB-KW"/>
</dbReference>
<dbReference type="GO" id="GO:0008237">
    <property type="term" value="F:metallopeptidase activity"/>
    <property type="evidence" value="ECO:0007669"/>
    <property type="project" value="UniProtKB-KW"/>
</dbReference>
<evidence type="ECO:0000256" key="8">
    <source>
        <dbReference type="ARBA" id="ARBA00022833"/>
    </source>
</evidence>
<reference evidence="14 15" key="1">
    <citation type="submission" date="2016-10" db="EMBL/GenBank/DDBJ databases">
        <authorList>
            <person name="de Groot N.N."/>
        </authorList>
    </citation>
    <scope>NUCLEOTIDE SEQUENCE [LARGE SCALE GENOMIC DNA]</scope>
    <source>
        <strain evidence="14 15">DSM 22126</strain>
    </source>
</reference>
<keyword evidence="11 12" id="KW-0472">Membrane</keyword>
<feature type="domain" description="Peptidase M50" evidence="13">
    <location>
        <begin position="61"/>
        <end position="134"/>
    </location>
</feature>
<feature type="transmembrane region" description="Helical" evidence="12">
    <location>
        <begin position="21"/>
        <end position="41"/>
    </location>
</feature>
<dbReference type="CDD" id="cd06164">
    <property type="entry name" value="S2P-M50_SpoIVFB_CBS"/>
    <property type="match status" value="1"/>
</dbReference>
<organism evidence="14 15">
    <name type="scientific">Paraoerskovia marina</name>
    <dbReference type="NCBI Taxonomy" id="545619"/>
    <lineage>
        <taxon>Bacteria</taxon>
        <taxon>Bacillati</taxon>
        <taxon>Actinomycetota</taxon>
        <taxon>Actinomycetes</taxon>
        <taxon>Micrococcales</taxon>
        <taxon>Cellulomonadaceae</taxon>
        <taxon>Paraoerskovia</taxon>
    </lineage>
</organism>
<comment type="cofactor">
    <cofactor evidence="1">
        <name>Zn(2+)</name>
        <dbReference type="ChEBI" id="CHEBI:29105"/>
    </cofactor>
</comment>
<keyword evidence="9 12" id="KW-1133">Transmembrane helix</keyword>
<dbReference type="Proteomes" id="UP000185663">
    <property type="component" value="Chromosome I"/>
</dbReference>
<evidence type="ECO:0000256" key="12">
    <source>
        <dbReference type="SAM" id="Phobius"/>
    </source>
</evidence>
<accession>A0A1H1TA72</accession>
<protein>
    <submittedName>
        <fullName evidence="14">Zn-dependent protease (Includes SpoIVFB)</fullName>
    </submittedName>
</protein>
<sequence>MPPRTDPPRSRGLVLGRIADAPVVLTPSWAIAAVVLTIVFAPTVRFYAPGQTGVIYGVSFAFVVLLFGSVFLHEVSHALVARARGQHVTELAITVWGGHTAFTGSLRRPRDAFWVAVVGPLTNLVLAGGFWFLFELRTGTVLVWLLCYAAAVSNAFVGLFNLIPGLPLDGGQMLAAAVWAATGSQDRGTVVAGYVGRVVAVGSVLAVIAVPLAQGGSVEPFLVIWAVFIGMFLWSGASGAIRSGRARARLAHLDVSTFVHPAATVPADGTVADTAAAGRGAGAWAVVIVDGTGRPVGVVDPANAAQVPADRLTTTSVWAVAHRLPLEALLRSTSAGPDLVAGVVAAAPGTSVVPVVDETGTVVGVVLVREVLAAVRGTSA</sequence>
<evidence type="ECO:0000256" key="10">
    <source>
        <dbReference type="ARBA" id="ARBA00023049"/>
    </source>
</evidence>
<evidence type="ECO:0000256" key="7">
    <source>
        <dbReference type="ARBA" id="ARBA00022801"/>
    </source>
</evidence>
<evidence type="ECO:0000256" key="9">
    <source>
        <dbReference type="ARBA" id="ARBA00022989"/>
    </source>
</evidence>
<feature type="transmembrane region" description="Helical" evidence="12">
    <location>
        <begin position="53"/>
        <end position="72"/>
    </location>
</feature>
<evidence type="ECO:0000256" key="11">
    <source>
        <dbReference type="ARBA" id="ARBA00023136"/>
    </source>
</evidence>
<feature type="transmembrane region" description="Helical" evidence="12">
    <location>
        <begin position="194"/>
        <end position="214"/>
    </location>
</feature>
<evidence type="ECO:0000259" key="13">
    <source>
        <dbReference type="Pfam" id="PF02163"/>
    </source>
</evidence>
<dbReference type="PANTHER" id="PTHR39188">
    <property type="entry name" value="MEMBRANE-ASSOCIATED ZINC METALLOPROTEASE M50B"/>
    <property type="match status" value="1"/>
</dbReference>
<comment type="subcellular location">
    <subcellularLocation>
        <location evidence="2">Membrane</location>
        <topology evidence="2">Multi-pass membrane protein</topology>
    </subcellularLocation>
</comment>
<keyword evidence="8" id="KW-0862">Zinc</keyword>
<keyword evidence="6" id="KW-0479">Metal-binding</keyword>
<gene>
    <name evidence="14" type="ORF">SAMN04489860_1844</name>
</gene>
<feature type="transmembrane region" description="Helical" evidence="12">
    <location>
        <begin position="220"/>
        <end position="241"/>
    </location>
</feature>
<feature type="domain" description="Peptidase M50" evidence="13">
    <location>
        <begin position="146"/>
        <end position="200"/>
    </location>
</feature>
<dbReference type="InterPro" id="IPR008915">
    <property type="entry name" value="Peptidase_M50"/>
</dbReference>
<evidence type="ECO:0000256" key="4">
    <source>
        <dbReference type="ARBA" id="ARBA00022670"/>
    </source>
</evidence>
<dbReference type="eggNOG" id="COG1994">
    <property type="taxonomic scope" value="Bacteria"/>
</dbReference>
<dbReference type="SUPFAM" id="SSF54631">
    <property type="entry name" value="CBS-domain pair"/>
    <property type="match status" value="1"/>
</dbReference>
<proteinExistence type="inferred from homology"/>
<feature type="transmembrane region" description="Helical" evidence="12">
    <location>
        <begin position="140"/>
        <end position="163"/>
    </location>
</feature>
<dbReference type="EMBL" id="LT629776">
    <property type="protein sequence ID" value="SDS57054.1"/>
    <property type="molecule type" value="Genomic_DNA"/>
</dbReference>
<evidence type="ECO:0000256" key="6">
    <source>
        <dbReference type="ARBA" id="ARBA00022723"/>
    </source>
</evidence>
<evidence type="ECO:0000256" key="2">
    <source>
        <dbReference type="ARBA" id="ARBA00004141"/>
    </source>
</evidence>
<dbReference type="GO" id="GO:0016020">
    <property type="term" value="C:membrane"/>
    <property type="evidence" value="ECO:0007669"/>
    <property type="project" value="UniProtKB-SubCell"/>
</dbReference>
<evidence type="ECO:0000256" key="3">
    <source>
        <dbReference type="ARBA" id="ARBA00007931"/>
    </source>
</evidence>
<dbReference type="STRING" id="545619.SAMN04489860_1844"/>
<keyword evidence="15" id="KW-1185">Reference proteome</keyword>
<dbReference type="AlphaFoldDB" id="A0A1H1TA72"/>
<keyword evidence="5 12" id="KW-0812">Transmembrane</keyword>
<evidence type="ECO:0000313" key="14">
    <source>
        <dbReference type="EMBL" id="SDS57054.1"/>
    </source>
</evidence>
<evidence type="ECO:0000256" key="1">
    <source>
        <dbReference type="ARBA" id="ARBA00001947"/>
    </source>
</evidence>
<name>A0A1H1TA72_9CELL</name>
<keyword evidence="4 14" id="KW-0645">Protease</keyword>
<keyword evidence="10" id="KW-0482">Metalloprotease</keyword>
<dbReference type="OrthoDB" id="9781963at2"/>